<keyword evidence="2" id="KW-1185">Reference proteome</keyword>
<proteinExistence type="predicted"/>
<protein>
    <submittedName>
        <fullName evidence="1">Uncharacterized protein</fullName>
    </submittedName>
</protein>
<dbReference type="EMBL" id="QTJU01000001">
    <property type="protein sequence ID" value="RFM30533.1"/>
    <property type="molecule type" value="Genomic_DNA"/>
</dbReference>
<dbReference type="Proteomes" id="UP000261284">
    <property type="component" value="Unassembled WGS sequence"/>
</dbReference>
<gene>
    <name evidence="1" type="ORF">DXN05_06150</name>
</gene>
<sequence>MSLVTLSFFELNNKTNTIMKTVNNTQSKLTIKKETVSVLSIPANKAIKSGDIYFETNPITSSAICFEIFQQQ</sequence>
<comment type="caution">
    <text evidence="1">The sequence shown here is derived from an EMBL/GenBank/DDBJ whole genome shotgun (WGS) entry which is preliminary data.</text>
</comment>
<accession>A0A3E1NRI8</accession>
<dbReference type="AlphaFoldDB" id="A0A3E1NRI8"/>
<organism evidence="1 2">
    <name type="scientific">Deminuibacter soli</name>
    <dbReference type="NCBI Taxonomy" id="2291815"/>
    <lineage>
        <taxon>Bacteria</taxon>
        <taxon>Pseudomonadati</taxon>
        <taxon>Bacteroidota</taxon>
        <taxon>Chitinophagia</taxon>
        <taxon>Chitinophagales</taxon>
        <taxon>Chitinophagaceae</taxon>
        <taxon>Deminuibacter</taxon>
    </lineage>
</organism>
<evidence type="ECO:0000313" key="1">
    <source>
        <dbReference type="EMBL" id="RFM30533.1"/>
    </source>
</evidence>
<evidence type="ECO:0000313" key="2">
    <source>
        <dbReference type="Proteomes" id="UP000261284"/>
    </source>
</evidence>
<reference evidence="1 2" key="1">
    <citation type="submission" date="2018-08" db="EMBL/GenBank/DDBJ databases">
        <title>Chitinophagaceae sp. K23C18032701, a novel bacterium isolated from forest soil.</title>
        <authorList>
            <person name="Wang C."/>
        </authorList>
    </citation>
    <scope>NUCLEOTIDE SEQUENCE [LARGE SCALE GENOMIC DNA]</scope>
    <source>
        <strain evidence="1 2">K23C18032701</strain>
    </source>
</reference>
<name>A0A3E1NRI8_9BACT</name>